<dbReference type="InterPro" id="IPR002110">
    <property type="entry name" value="Ankyrin_rpt"/>
</dbReference>
<evidence type="ECO:0000313" key="8">
    <source>
        <dbReference type="RefSeq" id="XP_019619752.1"/>
    </source>
</evidence>
<feature type="repeat" description="ANK" evidence="4">
    <location>
        <begin position="378"/>
        <end position="410"/>
    </location>
</feature>
<dbReference type="PROSITE" id="PS50088">
    <property type="entry name" value="ANK_REPEAT"/>
    <property type="match status" value="6"/>
</dbReference>
<keyword evidence="1" id="KW-0479">Metal-binding</keyword>
<evidence type="ECO:0000313" key="7">
    <source>
        <dbReference type="Proteomes" id="UP000515135"/>
    </source>
</evidence>
<dbReference type="RefSeq" id="XP_019619752.1">
    <property type="nucleotide sequence ID" value="XM_019764193.1"/>
</dbReference>
<accession>A0A6P4YM36</accession>
<dbReference type="KEGG" id="bbel:109466473"/>
<dbReference type="PROSITE" id="PS50297">
    <property type="entry name" value="ANK_REP_REGION"/>
    <property type="match status" value="4"/>
</dbReference>
<feature type="repeat" description="ANK" evidence="4">
    <location>
        <begin position="43"/>
        <end position="75"/>
    </location>
</feature>
<reference evidence="8" key="1">
    <citation type="submission" date="2025-08" db="UniProtKB">
        <authorList>
            <consortium name="RefSeq"/>
        </authorList>
    </citation>
    <scope>IDENTIFICATION</scope>
    <source>
        <tissue evidence="8">Gonad</tissue>
    </source>
</reference>
<keyword evidence="7" id="KW-1185">Reference proteome</keyword>
<dbReference type="PANTHER" id="PTHR24144:SF5">
    <property type="entry name" value="BTB DOMAIN-CONTAINING PROTEIN"/>
    <property type="match status" value="1"/>
</dbReference>
<dbReference type="SUPFAM" id="SSF144232">
    <property type="entry name" value="HIT/MYND zinc finger-like"/>
    <property type="match status" value="2"/>
</dbReference>
<dbReference type="SUPFAM" id="SSF48403">
    <property type="entry name" value="Ankyrin repeat"/>
    <property type="match status" value="2"/>
</dbReference>
<evidence type="ECO:0000256" key="4">
    <source>
        <dbReference type="PROSITE-ProRule" id="PRU00023"/>
    </source>
</evidence>
<dbReference type="InterPro" id="IPR036770">
    <property type="entry name" value="Ankyrin_rpt-contain_sf"/>
</dbReference>
<feature type="repeat" description="ANK" evidence="4">
    <location>
        <begin position="110"/>
        <end position="142"/>
    </location>
</feature>
<dbReference type="PANTHER" id="PTHR24144">
    <property type="entry name" value="ANKYRIN REPEAT DOMAIN-CONTAINING PROTEIN 49"/>
    <property type="match status" value="1"/>
</dbReference>
<keyword evidence="4" id="KW-0040">ANK repeat</keyword>
<evidence type="ECO:0000259" key="6">
    <source>
        <dbReference type="PROSITE" id="PS50865"/>
    </source>
</evidence>
<organism evidence="7 8">
    <name type="scientific">Branchiostoma belcheri</name>
    <name type="common">Amphioxus</name>
    <dbReference type="NCBI Taxonomy" id="7741"/>
    <lineage>
        <taxon>Eukaryota</taxon>
        <taxon>Metazoa</taxon>
        <taxon>Chordata</taxon>
        <taxon>Cephalochordata</taxon>
        <taxon>Leptocardii</taxon>
        <taxon>Amphioxiformes</taxon>
        <taxon>Branchiostomatidae</taxon>
        <taxon>Branchiostoma</taxon>
    </lineage>
</organism>
<proteinExistence type="predicted"/>
<feature type="domain" description="MYND-type" evidence="6">
    <location>
        <begin position="174"/>
        <end position="215"/>
    </location>
</feature>
<feature type="repeat" description="ANK" evidence="4">
    <location>
        <begin position="311"/>
        <end position="343"/>
    </location>
</feature>
<dbReference type="Pfam" id="PF12796">
    <property type="entry name" value="Ank_2"/>
    <property type="match status" value="2"/>
</dbReference>
<evidence type="ECO:0000256" key="3">
    <source>
        <dbReference type="ARBA" id="ARBA00022833"/>
    </source>
</evidence>
<dbReference type="PROSITE" id="PS50865">
    <property type="entry name" value="ZF_MYND_2"/>
    <property type="match status" value="2"/>
</dbReference>
<sequence>MAENANEALLHAAKIGSIQGVKTALKAGADIDYAGARDGHEITDATALYIASFVGHAGVVRLLIRKGASLTKRSIGKSNSPLLIAAAKGYTEVVELLVRHGATLDTRDAYQRTPLMVACSYKQVDVARRLIEFGARADLTDAKGLTAQQHCERDVELTKLVQEALQTRLLRCCNTTCGKPGYRSTLKLCARCKLTRYCSRDCQKQHWSVGHKKSCGHDTFSDDGSNPYLKFSKLKTVKQKYMSHEIFSSNSGSDTQAVPTTTTAVLSDDMAENANEALLYAAQNSCLQGVKDALKAGADVDYDQLGRGRVIEQTSLFLASVYGDVDIVKLLIRKGAFVSKRASGTSSAPLHAAASQGHTEVVELLVRHGATLDIRDASQMTPLMVAIQYKQVGTARQLIELGARVDLTANQGATAKGLCEFYLFGEKYHSARKELTELIQEAIETKLLRCCNPTCGKPGYRSTLKLCGQCKLTRYCSRDCQKQHWLSGHKRSCGHDAYTGAEPNPLLELAKLMTRNPKLI</sequence>
<dbReference type="Proteomes" id="UP000515135">
    <property type="component" value="Unplaced"/>
</dbReference>
<dbReference type="GeneID" id="109466473"/>
<evidence type="ECO:0000256" key="1">
    <source>
        <dbReference type="ARBA" id="ARBA00022723"/>
    </source>
</evidence>
<dbReference type="InterPro" id="IPR002893">
    <property type="entry name" value="Znf_MYND"/>
</dbReference>
<feature type="repeat" description="ANK" evidence="4">
    <location>
        <begin position="77"/>
        <end position="109"/>
    </location>
</feature>
<dbReference type="Gene3D" id="6.10.140.2220">
    <property type="match status" value="2"/>
</dbReference>
<dbReference type="AlphaFoldDB" id="A0A6P4YM36"/>
<keyword evidence="3" id="KW-0862">Zinc</keyword>
<dbReference type="Gene3D" id="1.25.40.20">
    <property type="entry name" value="Ankyrin repeat-containing domain"/>
    <property type="match status" value="2"/>
</dbReference>
<feature type="repeat" description="ANK" evidence="4">
    <location>
        <begin position="345"/>
        <end position="377"/>
    </location>
</feature>
<protein>
    <submittedName>
        <fullName evidence="8">Ankyrin repeat, PH and SEC7 domain containing protein secG-like</fullName>
    </submittedName>
</protein>
<name>A0A6P4YM36_BRABE</name>
<dbReference type="Pfam" id="PF00023">
    <property type="entry name" value="Ank"/>
    <property type="match status" value="1"/>
</dbReference>
<evidence type="ECO:0000256" key="5">
    <source>
        <dbReference type="PROSITE-ProRule" id="PRU00134"/>
    </source>
</evidence>
<dbReference type="GO" id="GO:0008270">
    <property type="term" value="F:zinc ion binding"/>
    <property type="evidence" value="ECO:0007669"/>
    <property type="project" value="UniProtKB-KW"/>
</dbReference>
<dbReference type="Pfam" id="PF01753">
    <property type="entry name" value="zf-MYND"/>
    <property type="match status" value="2"/>
</dbReference>
<evidence type="ECO:0000256" key="2">
    <source>
        <dbReference type="ARBA" id="ARBA00022771"/>
    </source>
</evidence>
<feature type="domain" description="MYND-type" evidence="6">
    <location>
        <begin position="452"/>
        <end position="493"/>
    </location>
</feature>
<gene>
    <name evidence="8" type="primary">LOC109466473</name>
</gene>
<dbReference type="SMART" id="SM00248">
    <property type="entry name" value="ANK"/>
    <property type="match status" value="8"/>
</dbReference>
<dbReference type="OrthoDB" id="194358at2759"/>
<keyword evidence="2 5" id="KW-0863">Zinc-finger</keyword>